<evidence type="ECO:0000259" key="2">
    <source>
        <dbReference type="Pfam" id="PF13392"/>
    </source>
</evidence>
<sequence>MYKPFPNDNRIGVSPEGVLFNYRTCKILKQHKTKSGYMNIVLTSPGMKHRAYRVHRIYAITYVKRPMHLQHIPFKQLEVNHKDGNKANNTKTNLEWVTGSGNVIHAVDNKLTPIPIEIQILNINSGEIFTEKSIRRAAEKYGVPLPTLAKHLRGNMAGQYAYCNYAFRHMSIKPWPKISSKKRTWFITMAANKVTGEAHTFETLMDAAKYTKINYTTIHKALITKQKDSWENNEWSIQIT</sequence>
<evidence type="ECO:0000259" key="1">
    <source>
        <dbReference type="Pfam" id="PF05225"/>
    </source>
</evidence>
<protein>
    <submittedName>
        <fullName evidence="3">HNH endonuclease</fullName>
    </submittedName>
</protein>
<evidence type="ECO:0000313" key="4">
    <source>
        <dbReference type="Proteomes" id="UP000294134"/>
    </source>
</evidence>
<dbReference type="Gene3D" id="3.90.75.20">
    <property type="match status" value="1"/>
</dbReference>
<keyword evidence="3" id="KW-0378">Hydrolase</keyword>
<feature type="domain" description="HTH psq-type" evidence="1">
    <location>
        <begin position="133"/>
        <end position="156"/>
    </location>
</feature>
<dbReference type="GO" id="GO:0003677">
    <property type="term" value="F:DNA binding"/>
    <property type="evidence" value="ECO:0007669"/>
    <property type="project" value="InterPro"/>
</dbReference>
<feature type="domain" description="HNH nuclease" evidence="2">
    <location>
        <begin position="72"/>
        <end position="102"/>
    </location>
</feature>
<gene>
    <name evidence="3" type="ORF">PSA21_403</name>
</gene>
<dbReference type="Pfam" id="PF05225">
    <property type="entry name" value="HTH_psq"/>
    <property type="match status" value="1"/>
</dbReference>
<dbReference type="EMBL" id="MK552327">
    <property type="protein sequence ID" value="QBJ02928.1"/>
    <property type="molecule type" value="Genomic_DNA"/>
</dbReference>
<name>A0A481W5B6_9CAUD</name>
<proteinExistence type="predicted"/>
<accession>A0A481W5B6</accession>
<reference evidence="3 4" key="1">
    <citation type="submission" date="2019-02" db="EMBL/GenBank/DDBJ databases">
        <authorList>
            <person name="Frampton R.A."/>
            <person name="Wojtus J.K."/>
            <person name="Fineran P.C."/>
            <person name="Hendrickson H.L."/>
        </authorList>
    </citation>
    <scope>NUCLEOTIDE SEQUENCE [LARGE SCALE GENOMIC DNA]</scope>
</reference>
<keyword evidence="3" id="KW-0255">Endonuclease</keyword>
<dbReference type="InterPro" id="IPR007889">
    <property type="entry name" value="HTH_Psq"/>
</dbReference>
<dbReference type="InterPro" id="IPR003615">
    <property type="entry name" value="HNH_nuc"/>
</dbReference>
<dbReference type="Proteomes" id="UP000294134">
    <property type="component" value="Segment"/>
</dbReference>
<dbReference type="GO" id="GO:0004519">
    <property type="term" value="F:endonuclease activity"/>
    <property type="evidence" value="ECO:0007669"/>
    <property type="project" value="UniProtKB-KW"/>
</dbReference>
<dbReference type="InterPro" id="IPR044925">
    <property type="entry name" value="His-Me_finger_sf"/>
</dbReference>
<keyword evidence="3" id="KW-0540">Nuclease</keyword>
<evidence type="ECO:0000313" key="3">
    <source>
        <dbReference type="EMBL" id="QBJ02928.1"/>
    </source>
</evidence>
<dbReference type="Pfam" id="PF13392">
    <property type="entry name" value="HNH_3"/>
    <property type="match status" value="1"/>
</dbReference>
<keyword evidence="4" id="KW-1185">Reference proteome</keyword>
<dbReference type="SUPFAM" id="SSF54060">
    <property type="entry name" value="His-Me finger endonucleases"/>
    <property type="match status" value="1"/>
</dbReference>
<organism evidence="3 4">
    <name type="scientific">Pseudomonas phage Psa21</name>
    <dbReference type="NCBI Taxonomy" id="2530023"/>
    <lineage>
        <taxon>Viruses</taxon>
        <taxon>Duplodnaviria</taxon>
        <taxon>Heunggongvirae</taxon>
        <taxon>Uroviricota</taxon>
        <taxon>Caudoviricetes</taxon>
        <taxon>Chimalliviridae</taxon>
        <taxon>Tepukevirus</taxon>
        <taxon>Tepukevirus Psa21</taxon>
    </lineage>
</organism>